<feature type="transmembrane region" description="Helical" evidence="1">
    <location>
        <begin position="6"/>
        <end position="24"/>
    </location>
</feature>
<evidence type="ECO:0000256" key="1">
    <source>
        <dbReference type="SAM" id="Phobius"/>
    </source>
</evidence>
<evidence type="ECO:0000313" key="3">
    <source>
        <dbReference type="Proteomes" id="UP000823485"/>
    </source>
</evidence>
<dbReference type="RefSeq" id="WP_077110156.1">
    <property type="nucleotide sequence ID" value="NZ_JAFBFH010000009.1"/>
</dbReference>
<sequence length="70" mass="8023">MKRIALYALPIGIIVYFLSMWWLNKHYTDIEPNIRVYLAIGAALLSAIISFFLFKGDAGDIHPGNQRKKK</sequence>
<accession>A0ABS2R6I0</accession>
<keyword evidence="1" id="KW-1133">Transmembrane helix</keyword>
<reference evidence="2 3" key="1">
    <citation type="submission" date="2021-01" db="EMBL/GenBank/DDBJ databases">
        <title>Genomic Encyclopedia of Type Strains, Phase IV (KMG-IV): sequencing the most valuable type-strain genomes for metagenomic binning, comparative biology and taxonomic classification.</title>
        <authorList>
            <person name="Goeker M."/>
        </authorList>
    </citation>
    <scope>NUCLEOTIDE SEQUENCE [LARGE SCALE GENOMIC DNA]</scope>
    <source>
        <strain evidence="2 3">DSM 105453</strain>
    </source>
</reference>
<keyword evidence="1" id="KW-0472">Membrane</keyword>
<dbReference type="Proteomes" id="UP000823485">
    <property type="component" value="Unassembled WGS sequence"/>
</dbReference>
<name>A0ABS2R6I0_9BACI</name>
<keyword evidence="3" id="KW-1185">Reference proteome</keyword>
<organism evidence="2 3">
    <name type="scientific">Siminovitchia thermophila</name>
    <dbReference type="NCBI Taxonomy" id="1245522"/>
    <lineage>
        <taxon>Bacteria</taxon>
        <taxon>Bacillati</taxon>
        <taxon>Bacillota</taxon>
        <taxon>Bacilli</taxon>
        <taxon>Bacillales</taxon>
        <taxon>Bacillaceae</taxon>
        <taxon>Siminovitchia</taxon>
    </lineage>
</organism>
<keyword evidence="1" id="KW-0812">Transmembrane</keyword>
<gene>
    <name evidence="2" type="ORF">JOC94_001711</name>
</gene>
<comment type="caution">
    <text evidence="2">The sequence shown here is derived from an EMBL/GenBank/DDBJ whole genome shotgun (WGS) entry which is preliminary data.</text>
</comment>
<feature type="transmembrane region" description="Helical" evidence="1">
    <location>
        <begin position="36"/>
        <end position="54"/>
    </location>
</feature>
<protein>
    <submittedName>
        <fullName evidence="2">O-antigen/teichoic acid export membrane protein</fullName>
    </submittedName>
</protein>
<evidence type="ECO:0000313" key="2">
    <source>
        <dbReference type="EMBL" id="MBM7714739.1"/>
    </source>
</evidence>
<dbReference type="EMBL" id="JAFBFH010000009">
    <property type="protein sequence ID" value="MBM7714739.1"/>
    <property type="molecule type" value="Genomic_DNA"/>
</dbReference>
<proteinExistence type="predicted"/>